<feature type="transmembrane region" description="Helical" evidence="9">
    <location>
        <begin position="427"/>
        <end position="450"/>
    </location>
</feature>
<dbReference type="RefSeq" id="WP_151165074.1">
    <property type="nucleotide sequence ID" value="NZ_JAJBLZ010000003.1"/>
</dbReference>
<evidence type="ECO:0000256" key="9">
    <source>
        <dbReference type="RuleBase" id="RU363032"/>
    </source>
</evidence>
<comment type="function">
    <text evidence="10">Part of the ABC transporter complex MalEFGK involved in maltose/maltodextrin import. Probably responsible for the translocation of the substrate across the membrane.</text>
</comment>
<dbReference type="PANTHER" id="PTHR47314">
    <property type="entry name" value="MALTOSE/MALTODEXTRIN TRANSPORT SYSTEM PERMEASE PROTEIN MALF"/>
    <property type="match status" value="1"/>
</dbReference>
<dbReference type="PANTHER" id="PTHR47314:SF1">
    <property type="entry name" value="MALTOSE_MALTODEXTRIN TRANSPORT SYSTEM PERMEASE PROTEIN MALF"/>
    <property type="match status" value="1"/>
</dbReference>
<dbReference type="InterPro" id="IPR000515">
    <property type="entry name" value="MetI-like"/>
</dbReference>
<comment type="similarity">
    <text evidence="2 10">Belongs to the binding-protein-dependent transport system permease family. MalFG subfamily.</text>
</comment>
<dbReference type="GO" id="GO:0042956">
    <property type="term" value="P:maltodextrin transmembrane transport"/>
    <property type="evidence" value="ECO:0007669"/>
    <property type="project" value="TreeGrafter"/>
</dbReference>
<keyword evidence="6 9" id="KW-0812">Transmembrane</keyword>
<sequence>MKKRGIVTKRVNEFPTPYTCRNAIQKGGPETKLSMILMGLGNFVHGQKIKGLLYLAVEVAYIVFMAVNGITFLSMLGGLGSVPQKEVWDEASQVYLYTKGDQSILILLYGVATILVSVLMVFAWRGALQSAYKAECLAKEGKHVNTFGEDLKSLLHENLHRLLMTPPMIFIFGFTILPLIFMICMAFTNYSKIDNHLMLFDWVGLDNFKALFDSSSILGSTFWSVLVWTLVWAFFATFTNYIFGMILAIMINRKDTKAKGFWRFCFVLSCAVPMFVSLLIMRTMLQPEGEVNVLLRNLGWIAQDASLPFFTDPTWARVTVIVVNIWVGVPYTLLQLTGVLQNIPADLYEAARVDGANSIQIFFKITLPYMLYVTTPYLIATFTGNVNNFNIIYLLSGGDPITDLSSTAGSTDLLVTWLYKLTVDKQYYNIGAVIGILTFIILAVGALFTYRRSKSYKEEGGF</sequence>
<reference evidence="12 13" key="1">
    <citation type="submission" date="2018-08" db="EMBL/GenBank/DDBJ databases">
        <title>A genome reference for cultivated species of the human gut microbiota.</title>
        <authorList>
            <person name="Zou Y."/>
            <person name="Xue W."/>
            <person name="Luo G."/>
        </authorList>
    </citation>
    <scope>NUCLEOTIDE SEQUENCE [LARGE SCALE GENOMIC DNA]</scope>
    <source>
        <strain evidence="12 13">TF01-20-2</strain>
    </source>
</reference>
<dbReference type="Pfam" id="PF00528">
    <property type="entry name" value="BPD_transp_1"/>
    <property type="match status" value="1"/>
</dbReference>
<evidence type="ECO:0000256" key="3">
    <source>
        <dbReference type="ARBA" id="ARBA00022448"/>
    </source>
</evidence>
<dbReference type="EMBL" id="QSSX01000007">
    <property type="protein sequence ID" value="RGM24396.1"/>
    <property type="molecule type" value="Genomic_DNA"/>
</dbReference>
<organism evidence="12 13">
    <name type="scientific">Mediterraneibacter gnavus</name>
    <name type="common">Ruminococcus gnavus</name>
    <dbReference type="NCBI Taxonomy" id="33038"/>
    <lineage>
        <taxon>Bacteria</taxon>
        <taxon>Bacillati</taxon>
        <taxon>Bacillota</taxon>
        <taxon>Clostridia</taxon>
        <taxon>Lachnospirales</taxon>
        <taxon>Lachnospiraceae</taxon>
        <taxon>Mediterraneibacter</taxon>
    </lineage>
</organism>
<dbReference type="GO" id="GO:0015423">
    <property type="term" value="F:ABC-type maltose transporter activity"/>
    <property type="evidence" value="ECO:0007669"/>
    <property type="project" value="TreeGrafter"/>
</dbReference>
<keyword evidence="3 9" id="KW-0813">Transport</keyword>
<name>A0A3E4VAC9_MEDGN</name>
<evidence type="ECO:0000256" key="1">
    <source>
        <dbReference type="ARBA" id="ARBA00004651"/>
    </source>
</evidence>
<feature type="domain" description="ABC transmembrane type-1" evidence="11">
    <location>
        <begin position="226"/>
        <end position="449"/>
    </location>
</feature>
<evidence type="ECO:0000256" key="6">
    <source>
        <dbReference type="ARBA" id="ARBA00022692"/>
    </source>
</evidence>
<keyword evidence="4 10" id="KW-1003">Cell membrane</keyword>
<feature type="transmembrane region" description="Helical" evidence="9">
    <location>
        <begin position="225"/>
        <end position="249"/>
    </location>
</feature>
<dbReference type="Proteomes" id="UP000260808">
    <property type="component" value="Unassembled WGS sequence"/>
</dbReference>
<protein>
    <recommendedName>
        <fullName evidence="10">Maltose/maltodextrin transport system permease protein</fullName>
    </recommendedName>
</protein>
<dbReference type="GO" id="GO:1990060">
    <property type="term" value="C:maltose transport complex"/>
    <property type="evidence" value="ECO:0007669"/>
    <property type="project" value="TreeGrafter"/>
</dbReference>
<evidence type="ECO:0000259" key="11">
    <source>
        <dbReference type="PROSITE" id="PS50928"/>
    </source>
</evidence>
<feature type="transmembrane region" description="Helical" evidence="9">
    <location>
        <begin position="315"/>
        <end position="340"/>
    </location>
</feature>
<keyword evidence="7 9" id="KW-1133">Transmembrane helix</keyword>
<dbReference type="Gene3D" id="1.10.3720.10">
    <property type="entry name" value="MetI-like"/>
    <property type="match status" value="1"/>
</dbReference>
<comment type="subcellular location">
    <subcellularLocation>
        <location evidence="1 9">Cell membrane</location>
        <topology evidence="1 9">Multi-pass membrane protein</topology>
    </subcellularLocation>
</comment>
<evidence type="ECO:0000256" key="8">
    <source>
        <dbReference type="ARBA" id="ARBA00023136"/>
    </source>
</evidence>
<feature type="transmembrane region" description="Helical" evidence="9">
    <location>
        <begin position="52"/>
        <end position="76"/>
    </location>
</feature>
<keyword evidence="5 10" id="KW-0762">Sugar transport</keyword>
<evidence type="ECO:0000256" key="4">
    <source>
        <dbReference type="ARBA" id="ARBA00022475"/>
    </source>
</evidence>
<dbReference type="AlphaFoldDB" id="A0A3E4VAC9"/>
<comment type="caution">
    <text evidence="12">The sequence shown here is derived from an EMBL/GenBank/DDBJ whole genome shotgun (WGS) entry which is preliminary data.</text>
</comment>
<dbReference type="SUPFAM" id="SSF161098">
    <property type="entry name" value="MetI-like"/>
    <property type="match status" value="1"/>
</dbReference>
<feature type="transmembrane region" description="Helical" evidence="9">
    <location>
        <begin position="261"/>
        <end position="281"/>
    </location>
</feature>
<evidence type="ECO:0000313" key="12">
    <source>
        <dbReference type="EMBL" id="RGM24396.1"/>
    </source>
</evidence>
<evidence type="ECO:0000256" key="2">
    <source>
        <dbReference type="ARBA" id="ARBA00009047"/>
    </source>
</evidence>
<feature type="transmembrane region" description="Helical" evidence="9">
    <location>
        <begin position="361"/>
        <end position="380"/>
    </location>
</feature>
<dbReference type="PROSITE" id="PS50928">
    <property type="entry name" value="ABC_TM1"/>
    <property type="match status" value="1"/>
</dbReference>
<evidence type="ECO:0000256" key="5">
    <source>
        <dbReference type="ARBA" id="ARBA00022597"/>
    </source>
</evidence>
<proteinExistence type="inferred from homology"/>
<dbReference type="InterPro" id="IPR035906">
    <property type="entry name" value="MetI-like_sf"/>
</dbReference>
<keyword evidence="8 9" id="KW-0472">Membrane</keyword>
<feature type="transmembrane region" description="Helical" evidence="9">
    <location>
        <begin position="104"/>
        <end position="124"/>
    </location>
</feature>
<feature type="transmembrane region" description="Helical" evidence="9">
    <location>
        <begin position="169"/>
        <end position="190"/>
    </location>
</feature>
<evidence type="ECO:0000313" key="13">
    <source>
        <dbReference type="Proteomes" id="UP000260808"/>
    </source>
</evidence>
<dbReference type="CDD" id="cd06261">
    <property type="entry name" value="TM_PBP2"/>
    <property type="match status" value="1"/>
</dbReference>
<accession>A0A3E4VAC9</accession>
<dbReference type="SUPFAM" id="SSF160964">
    <property type="entry name" value="MalF N-terminal region-like"/>
    <property type="match status" value="1"/>
</dbReference>
<evidence type="ECO:0000256" key="7">
    <source>
        <dbReference type="ARBA" id="ARBA00022989"/>
    </source>
</evidence>
<evidence type="ECO:0000256" key="10">
    <source>
        <dbReference type="RuleBase" id="RU367050"/>
    </source>
</evidence>
<gene>
    <name evidence="12" type="ORF">DXC31_04555</name>
</gene>